<name>A0A242NEB5_9GAMM</name>
<evidence type="ECO:0000259" key="1">
    <source>
        <dbReference type="PROSITE" id="PS51725"/>
    </source>
</evidence>
<accession>A0A242NEB5</accession>
<feature type="domain" description="ABM" evidence="1">
    <location>
        <begin position="4"/>
        <end position="96"/>
    </location>
</feature>
<dbReference type="InterPro" id="IPR050744">
    <property type="entry name" value="AI-2_Isomerase_LsrG"/>
</dbReference>
<reference evidence="4 5" key="1">
    <citation type="submission" date="2017-03" db="EMBL/GenBank/DDBJ databases">
        <title>Comparative genomics of honeybee gut symbionts reveal geographically distinct and subgroup specific antibiotic resistance.</title>
        <authorList>
            <person name="Ludvigsen J."/>
            <person name="Porcellato D."/>
            <person name="Labee-Lund T.M."/>
            <person name="Amdam G.V."/>
            <person name="Rudi K."/>
        </authorList>
    </citation>
    <scope>NUCLEOTIDE SEQUENCE [LARGE SCALE GENOMIC DNA]</scope>
    <source>
        <strain evidence="2 5">A-7-12</strain>
        <strain evidence="3 4">A-9-12</strain>
    </source>
</reference>
<dbReference type="RefSeq" id="WP_065601597.1">
    <property type="nucleotide sequence ID" value="NZ_CAMLBV010000027.1"/>
</dbReference>
<keyword evidence="4" id="KW-1185">Reference proteome</keyword>
<dbReference type="GO" id="GO:0004497">
    <property type="term" value="F:monooxygenase activity"/>
    <property type="evidence" value="ECO:0007669"/>
    <property type="project" value="UniProtKB-KW"/>
</dbReference>
<evidence type="ECO:0000313" key="3">
    <source>
        <dbReference type="EMBL" id="OTQ07832.1"/>
    </source>
</evidence>
<dbReference type="OrthoDB" id="6912333at2"/>
<dbReference type="AlphaFoldDB" id="A0A242NEB5"/>
<dbReference type="Proteomes" id="UP000194800">
    <property type="component" value="Unassembled WGS sequence"/>
</dbReference>
<dbReference type="PANTHER" id="PTHR33336">
    <property type="entry name" value="QUINOL MONOOXYGENASE YGIN-RELATED"/>
    <property type="match status" value="1"/>
</dbReference>
<dbReference type="InterPro" id="IPR011008">
    <property type="entry name" value="Dimeric_a/b-barrel"/>
</dbReference>
<gene>
    <name evidence="3" type="ORF">B6C91_14110</name>
    <name evidence="2" type="ORF">B6D08_13160</name>
</gene>
<dbReference type="PANTHER" id="PTHR33336:SF3">
    <property type="entry name" value="ABM DOMAIN-CONTAINING PROTEIN"/>
    <property type="match status" value="1"/>
</dbReference>
<dbReference type="Gene3D" id="3.30.70.100">
    <property type="match status" value="1"/>
</dbReference>
<dbReference type="PROSITE" id="PS51725">
    <property type="entry name" value="ABM"/>
    <property type="match status" value="1"/>
</dbReference>
<dbReference type="EMBL" id="NARP01000048">
    <property type="protein sequence ID" value="OTP97867.1"/>
    <property type="molecule type" value="Genomic_DNA"/>
</dbReference>
<dbReference type="Pfam" id="PF03992">
    <property type="entry name" value="ABM"/>
    <property type="match status" value="1"/>
</dbReference>
<proteinExistence type="predicted"/>
<keyword evidence="2" id="KW-0503">Monooxygenase</keyword>
<dbReference type="Proteomes" id="UP000194977">
    <property type="component" value="Unassembled WGS sequence"/>
</dbReference>
<organism evidence="2 5">
    <name type="scientific">Gilliamella apicola</name>
    <dbReference type="NCBI Taxonomy" id="1196095"/>
    <lineage>
        <taxon>Bacteria</taxon>
        <taxon>Pseudomonadati</taxon>
        <taxon>Pseudomonadota</taxon>
        <taxon>Gammaproteobacteria</taxon>
        <taxon>Orbales</taxon>
        <taxon>Orbaceae</taxon>
        <taxon>Gilliamella</taxon>
    </lineage>
</organism>
<evidence type="ECO:0000313" key="4">
    <source>
        <dbReference type="Proteomes" id="UP000194800"/>
    </source>
</evidence>
<comment type="caution">
    <text evidence="2">The sequence shown here is derived from an EMBL/GenBank/DDBJ whole genome shotgun (WGS) entry which is preliminary data.</text>
</comment>
<evidence type="ECO:0000313" key="5">
    <source>
        <dbReference type="Proteomes" id="UP000194977"/>
    </source>
</evidence>
<dbReference type="SUPFAM" id="SSF54909">
    <property type="entry name" value="Dimeric alpha+beta barrel"/>
    <property type="match status" value="1"/>
</dbReference>
<protein>
    <submittedName>
        <fullName evidence="2">Antibiotic biosynthesis monooxygenase</fullName>
    </submittedName>
</protein>
<keyword evidence="2" id="KW-0560">Oxidoreductase</keyword>
<dbReference type="EMBL" id="NART01000143">
    <property type="protein sequence ID" value="OTQ07832.1"/>
    <property type="molecule type" value="Genomic_DNA"/>
</dbReference>
<dbReference type="GO" id="GO:0005829">
    <property type="term" value="C:cytosol"/>
    <property type="evidence" value="ECO:0007669"/>
    <property type="project" value="TreeGrafter"/>
</dbReference>
<evidence type="ECO:0000313" key="2">
    <source>
        <dbReference type="EMBL" id="OTP97867.1"/>
    </source>
</evidence>
<dbReference type="InterPro" id="IPR007138">
    <property type="entry name" value="ABM_dom"/>
</dbReference>
<sequence>MNHLNIIATITVKPEYYAAFQPILKKLVEESRKEAGCIHYELNQSISNPNVYVVIETWASQAAIDSHNATPHFVEFATFAKDHVDGLDICVAKPVNF</sequence>